<accession>A0ABS8L904</accession>
<dbReference type="EMBL" id="JAJIUN010000037">
    <property type="protein sequence ID" value="MCC8622227.1"/>
    <property type="molecule type" value="Genomic_DNA"/>
</dbReference>
<sequence>RTRALMVALLKICTPTIVTGPCPPTIAGPYAAWMPRKSLHGRTCGVSCNGRRARALQKTYGVERAALSPLAGNAVNPSMGLDGGIHAANGPTSGEGTAPDSWLVLLLKNEDIAPER</sequence>
<keyword evidence="2" id="KW-1185">Reference proteome</keyword>
<dbReference type="Proteomes" id="UP001430544">
    <property type="component" value="Unassembled WGS sequence"/>
</dbReference>
<reference evidence="1" key="1">
    <citation type="submission" date="2021-11" db="EMBL/GenBank/DDBJ databases">
        <title>Genome resources and taxonomic validation of 89 Xanthomonas strains.</title>
        <authorList>
            <person name="Tambong J.T."/>
        </authorList>
    </citation>
    <scope>NUCLEOTIDE SEQUENCE</scope>
    <source>
        <strain evidence="1">Bv 5-4A</strain>
    </source>
</reference>
<organism evidence="1 2">
    <name type="scientific">Xanthomonas vesicatoria</name>
    <dbReference type="NCBI Taxonomy" id="56460"/>
    <lineage>
        <taxon>Bacteria</taxon>
        <taxon>Pseudomonadati</taxon>
        <taxon>Pseudomonadota</taxon>
        <taxon>Gammaproteobacteria</taxon>
        <taxon>Lysobacterales</taxon>
        <taxon>Lysobacteraceae</taxon>
        <taxon>Xanthomonas</taxon>
    </lineage>
</organism>
<gene>
    <name evidence="1" type="ORF">LN473_09555</name>
</gene>
<evidence type="ECO:0000313" key="1">
    <source>
        <dbReference type="EMBL" id="MCC8622227.1"/>
    </source>
</evidence>
<evidence type="ECO:0000313" key="2">
    <source>
        <dbReference type="Proteomes" id="UP001430544"/>
    </source>
</evidence>
<comment type="caution">
    <text evidence="1">The sequence shown here is derived from an EMBL/GenBank/DDBJ whole genome shotgun (WGS) entry which is preliminary data.</text>
</comment>
<proteinExistence type="predicted"/>
<protein>
    <submittedName>
        <fullName evidence="1">Uncharacterized protein</fullName>
    </submittedName>
</protein>
<name>A0ABS8L904_9XANT</name>
<feature type="non-terminal residue" evidence="1">
    <location>
        <position position="1"/>
    </location>
</feature>